<evidence type="ECO:0000313" key="2">
    <source>
        <dbReference type="EMBL" id="KAK7344876.1"/>
    </source>
</evidence>
<organism evidence="2 3">
    <name type="scientific">Canavalia gladiata</name>
    <name type="common">Sword bean</name>
    <name type="synonym">Dolichos gladiatus</name>
    <dbReference type="NCBI Taxonomy" id="3824"/>
    <lineage>
        <taxon>Eukaryota</taxon>
        <taxon>Viridiplantae</taxon>
        <taxon>Streptophyta</taxon>
        <taxon>Embryophyta</taxon>
        <taxon>Tracheophyta</taxon>
        <taxon>Spermatophyta</taxon>
        <taxon>Magnoliopsida</taxon>
        <taxon>eudicotyledons</taxon>
        <taxon>Gunneridae</taxon>
        <taxon>Pentapetalae</taxon>
        <taxon>rosids</taxon>
        <taxon>fabids</taxon>
        <taxon>Fabales</taxon>
        <taxon>Fabaceae</taxon>
        <taxon>Papilionoideae</taxon>
        <taxon>50 kb inversion clade</taxon>
        <taxon>NPAAA clade</taxon>
        <taxon>indigoferoid/millettioid clade</taxon>
        <taxon>Phaseoleae</taxon>
        <taxon>Canavalia</taxon>
    </lineage>
</organism>
<reference evidence="2 3" key="1">
    <citation type="submission" date="2024-01" db="EMBL/GenBank/DDBJ databases">
        <title>The genomes of 5 underutilized Papilionoideae crops provide insights into root nodulation and disease resistanc.</title>
        <authorList>
            <person name="Jiang F."/>
        </authorList>
    </citation>
    <scope>NUCLEOTIDE SEQUENCE [LARGE SCALE GENOMIC DNA]</scope>
    <source>
        <strain evidence="2">LVBAO_FW01</strain>
        <tissue evidence="2">Leaves</tissue>
    </source>
</reference>
<evidence type="ECO:0000256" key="1">
    <source>
        <dbReference type="SAM" id="MobiDB-lite"/>
    </source>
</evidence>
<feature type="region of interest" description="Disordered" evidence="1">
    <location>
        <begin position="48"/>
        <end position="67"/>
    </location>
</feature>
<protein>
    <submittedName>
        <fullName evidence="2">Uncharacterized protein</fullName>
    </submittedName>
</protein>
<name>A0AAN9LZX0_CANGL</name>
<proteinExistence type="predicted"/>
<comment type="caution">
    <text evidence="2">The sequence shown here is derived from an EMBL/GenBank/DDBJ whole genome shotgun (WGS) entry which is preliminary data.</text>
</comment>
<feature type="compositionally biased region" description="Basic residues" evidence="1">
    <location>
        <begin position="56"/>
        <end position="67"/>
    </location>
</feature>
<dbReference type="Proteomes" id="UP001367508">
    <property type="component" value="Unassembled WGS sequence"/>
</dbReference>
<gene>
    <name evidence="2" type="ORF">VNO77_15073</name>
</gene>
<dbReference type="EMBL" id="JAYMYQ010000003">
    <property type="protein sequence ID" value="KAK7344876.1"/>
    <property type="molecule type" value="Genomic_DNA"/>
</dbReference>
<evidence type="ECO:0000313" key="3">
    <source>
        <dbReference type="Proteomes" id="UP001367508"/>
    </source>
</evidence>
<keyword evidence="3" id="KW-1185">Reference proteome</keyword>
<sequence length="67" mass="7411">MNEWVDPNPPSTLFSARIQCGPRAAEQSRVHEPLTGVYKVTSQGEKEVDNEAGFLRHPRPKAIGRGP</sequence>
<dbReference type="AlphaFoldDB" id="A0AAN9LZX0"/>
<accession>A0AAN9LZX0</accession>